<accession>K0R5E6</accession>
<evidence type="ECO:0000256" key="2">
    <source>
        <dbReference type="ARBA" id="ARBA00022490"/>
    </source>
</evidence>
<name>K0R5E6_THAOC</name>
<dbReference type="PANTHER" id="PTHR45690">
    <property type="entry name" value="NACHT, LRR AND PYD DOMAINS-CONTAINING PROTEIN 12"/>
    <property type="match status" value="1"/>
</dbReference>
<keyword evidence="3" id="KW-0677">Repeat</keyword>
<dbReference type="Gene3D" id="3.80.10.10">
    <property type="entry name" value="Ribonuclease Inhibitor"/>
    <property type="match status" value="2"/>
</dbReference>
<dbReference type="GO" id="GO:0005737">
    <property type="term" value="C:cytoplasm"/>
    <property type="evidence" value="ECO:0007669"/>
    <property type="project" value="UniProtKB-SubCell"/>
</dbReference>
<keyword evidence="2" id="KW-0963">Cytoplasm</keyword>
<keyword evidence="5" id="KW-1185">Reference proteome</keyword>
<evidence type="ECO:0000313" key="5">
    <source>
        <dbReference type="Proteomes" id="UP000266841"/>
    </source>
</evidence>
<sequence>MSSQAVNYYDALATTTSVEDITDNEDNQGALRSLKNDELSSLWLVIQSMVAEHGDYVLGGNTELGWLGHFVKKSTRLDAFGISGGDALDNCSGHSVDRFLDDLSNLEQLYVDCELEDGHGFEDLNGDDMAECIPSLATCTGMRKLTLNGLNLSTNGCAALRVAFPRMAALIELSLCGNSIDDDCARVLTRGLSECKQLQSLNLRSNIISDDGLDVLIQGLPTSVDVLYLAGNEITLTQHLPLLRFKKLRLWGNALCPGGPRVIAESLANPQCRLEFLYLDRCNIGDEGVATLAEGLRNNQRLTLMSLESNNITERGWNEFSSILCDASSINATYNSNHVLRNLGGYGVRIPRYVQTMLRLNEDKEKSRVAANKILQVHRHLDMRPLLGRELDLLPYVVAWLERFAKSRPDLKLSSINEFVRAMPTKVIERMEGKTEGKKRKLNS</sequence>
<dbReference type="SUPFAM" id="SSF52047">
    <property type="entry name" value="RNI-like"/>
    <property type="match status" value="1"/>
</dbReference>
<evidence type="ECO:0000256" key="1">
    <source>
        <dbReference type="ARBA" id="ARBA00004496"/>
    </source>
</evidence>
<dbReference type="InterPro" id="IPR032675">
    <property type="entry name" value="LRR_dom_sf"/>
</dbReference>
<dbReference type="PANTHER" id="PTHR45690:SF19">
    <property type="entry name" value="NACHT, LRR AND PYD DOMAINS-CONTAINING PROTEIN 3"/>
    <property type="match status" value="1"/>
</dbReference>
<dbReference type="AlphaFoldDB" id="K0R5E6"/>
<dbReference type="Proteomes" id="UP000266841">
    <property type="component" value="Unassembled WGS sequence"/>
</dbReference>
<protein>
    <submittedName>
        <fullName evidence="4">Uncharacterized protein</fullName>
    </submittedName>
</protein>
<evidence type="ECO:0000313" key="4">
    <source>
        <dbReference type="EMBL" id="EJK48503.1"/>
    </source>
</evidence>
<dbReference type="EMBL" id="AGNL01045754">
    <property type="protein sequence ID" value="EJK48503.1"/>
    <property type="molecule type" value="Genomic_DNA"/>
</dbReference>
<dbReference type="InterPro" id="IPR050637">
    <property type="entry name" value="NLRP_innate_immun_reg"/>
</dbReference>
<dbReference type="eggNOG" id="KOG4308">
    <property type="taxonomic scope" value="Eukaryota"/>
</dbReference>
<gene>
    <name evidence="4" type="ORF">THAOC_32691</name>
</gene>
<evidence type="ECO:0000256" key="3">
    <source>
        <dbReference type="ARBA" id="ARBA00022737"/>
    </source>
</evidence>
<dbReference type="SMART" id="SM00368">
    <property type="entry name" value="LRR_RI"/>
    <property type="match status" value="5"/>
</dbReference>
<dbReference type="OrthoDB" id="120976at2759"/>
<comment type="caution">
    <text evidence="4">The sequence shown here is derived from an EMBL/GenBank/DDBJ whole genome shotgun (WGS) entry which is preliminary data.</text>
</comment>
<reference evidence="4 5" key="1">
    <citation type="journal article" date="2012" name="Genome Biol.">
        <title>Genome and low-iron response of an oceanic diatom adapted to chronic iron limitation.</title>
        <authorList>
            <person name="Lommer M."/>
            <person name="Specht M."/>
            <person name="Roy A.S."/>
            <person name="Kraemer L."/>
            <person name="Andreson R."/>
            <person name="Gutowska M.A."/>
            <person name="Wolf J."/>
            <person name="Bergner S.V."/>
            <person name="Schilhabel M.B."/>
            <person name="Klostermeier U.C."/>
            <person name="Beiko R.G."/>
            <person name="Rosenstiel P."/>
            <person name="Hippler M."/>
            <person name="Laroche J."/>
        </authorList>
    </citation>
    <scope>NUCLEOTIDE SEQUENCE [LARGE SCALE GENOMIC DNA]</scope>
    <source>
        <strain evidence="4 5">CCMP1005</strain>
    </source>
</reference>
<proteinExistence type="predicted"/>
<organism evidence="4 5">
    <name type="scientific">Thalassiosira oceanica</name>
    <name type="common">Marine diatom</name>
    <dbReference type="NCBI Taxonomy" id="159749"/>
    <lineage>
        <taxon>Eukaryota</taxon>
        <taxon>Sar</taxon>
        <taxon>Stramenopiles</taxon>
        <taxon>Ochrophyta</taxon>
        <taxon>Bacillariophyta</taxon>
        <taxon>Coscinodiscophyceae</taxon>
        <taxon>Thalassiosirophycidae</taxon>
        <taxon>Thalassiosirales</taxon>
        <taxon>Thalassiosiraceae</taxon>
        <taxon>Thalassiosira</taxon>
    </lineage>
</organism>
<comment type="subcellular location">
    <subcellularLocation>
        <location evidence="1">Cytoplasm</location>
    </subcellularLocation>
</comment>